<dbReference type="EMBL" id="QFQS01000001">
    <property type="protein sequence ID" value="PZR00906.1"/>
    <property type="molecule type" value="Genomic_DNA"/>
</dbReference>
<dbReference type="GO" id="GO:0030313">
    <property type="term" value="C:cell envelope"/>
    <property type="evidence" value="ECO:0007669"/>
    <property type="project" value="UniProtKB-SubCell"/>
</dbReference>
<dbReference type="InterPro" id="IPR028082">
    <property type="entry name" value="Peripla_BP_I"/>
</dbReference>
<sequence>MTFINKGACAARLASTAATALLLSSGALLAQDILAGVDLTKTCKIGFSQGTMNHPWRVAMVEGNKAWAAANLPNVELIVTDGQNDSGKQVTDVESLMAQGVDVLMISPLTAQALTPIVQDVMAAGTPVVALDRKVNAPVSYYITAQNIPIAQAAGEFFAKQLGGKGNIVEIEGTAGSSAADERKSGFDGVIAQYPDMKIIATQNGDFLRENAQKFMEDVLQRFGPGEIQGVYAHNDEMAFGALQALEAAGRADEVMVTGIDGQNNAIQAVADGKLFATFTFPYVAPEGIQYAYKACVDGAPAEQQDVILNFATIDQSNAKDWIGKGF</sequence>
<dbReference type="SUPFAM" id="SSF53822">
    <property type="entry name" value="Periplasmic binding protein-like I"/>
    <property type="match status" value="1"/>
</dbReference>
<name>A0A2W5SNG7_CERSP</name>
<accession>A0A2W5SNG7</accession>
<gene>
    <name evidence="6" type="ORF">DI533_01130</name>
</gene>
<dbReference type="PANTHER" id="PTHR46847">
    <property type="entry name" value="D-ALLOSE-BINDING PERIPLASMIC PROTEIN-RELATED"/>
    <property type="match status" value="1"/>
</dbReference>
<comment type="similarity">
    <text evidence="2">Belongs to the bacterial solute-binding protein 2 family.</text>
</comment>
<dbReference type="Pfam" id="PF13407">
    <property type="entry name" value="Peripla_BP_4"/>
    <property type="match status" value="1"/>
</dbReference>
<dbReference type="AlphaFoldDB" id="A0A2W5SNG7"/>
<evidence type="ECO:0000313" key="7">
    <source>
        <dbReference type="Proteomes" id="UP000248975"/>
    </source>
</evidence>
<protein>
    <submittedName>
        <fullName evidence="6">Ribose ABC transporter substrate-binding protein</fullName>
    </submittedName>
</protein>
<comment type="caution">
    <text evidence="6">The sequence shown here is derived from an EMBL/GenBank/DDBJ whole genome shotgun (WGS) entry which is preliminary data.</text>
</comment>
<feature type="chain" id="PRO_5016104778" evidence="4">
    <location>
        <begin position="31"/>
        <end position="327"/>
    </location>
</feature>
<dbReference type="GO" id="GO:0030246">
    <property type="term" value="F:carbohydrate binding"/>
    <property type="evidence" value="ECO:0007669"/>
    <property type="project" value="UniProtKB-ARBA"/>
</dbReference>
<dbReference type="Gene3D" id="3.40.50.2300">
    <property type="match status" value="2"/>
</dbReference>
<feature type="signal peptide" evidence="4">
    <location>
        <begin position="1"/>
        <end position="30"/>
    </location>
</feature>
<comment type="subcellular location">
    <subcellularLocation>
        <location evidence="1">Cell envelope</location>
    </subcellularLocation>
</comment>
<dbReference type="InterPro" id="IPR025997">
    <property type="entry name" value="SBP_2_dom"/>
</dbReference>
<evidence type="ECO:0000256" key="4">
    <source>
        <dbReference type="SAM" id="SignalP"/>
    </source>
</evidence>
<proteinExistence type="inferred from homology"/>
<feature type="domain" description="Periplasmic binding protein" evidence="5">
    <location>
        <begin position="45"/>
        <end position="280"/>
    </location>
</feature>
<keyword evidence="3 4" id="KW-0732">Signal</keyword>
<dbReference type="Proteomes" id="UP000248975">
    <property type="component" value="Unassembled WGS sequence"/>
</dbReference>
<reference evidence="6 7" key="1">
    <citation type="submission" date="2017-08" db="EMBL/GenBank/DDBJ databases">
        <title>Infants hospitalized years apart are colonized by the same room-sourced microbial strains.</title>
        <authorList>
            <person name="Brooks B."/>
            <person name="Olm M.R."/>
            <person name="Firek B.A."/>
            <person name="Baker R."/>
            <person name="Thomas B.C."/>
            <person name="Morowitz M.J."/>
            <person name="Banfield J.F."/>
        </authorList>
    </citation>
    <scope>NUCLEOTIDE SEQUENCE [LARGE SCALE GENOMIC DNA]</scope>
    <source>
        <strain evidence="6">S2_003_000_R2_11</strain>
    </source>
</reference>
<evidence type="ECO:0000313" key="6">
    <source>
        <dbReference type="EMBL" id="PZR00906.1"/>
    </source>
</evidence>
<evidence type="ECO:0000256" key="3">
    <source>
        <dbReference type="ARBA" id="ARBA00022729"/>
    </source>
</evidence>
<evidence type="ECO:0000256" key="2">
    <source>
        <dbReference type="ARBA" id="ARBA00007639"/>
    </source>
</evidence>
<evidence type="ECO:0000259" key="5">
    <source>
        <dbReference type="Pfam" id="PF13407"/>
    </source>
</evidence>
<dbReference type="CDD" id="cd06308">
    <property type="entry name" value="PBP1_sensor_kinase-like"/>
    <property type="match status" value="1"/>
</dbReference>
<organism evidence="6 7">
    <name type="scientific">Cereibacter sphaeroides</name>
    <name type="common">Rhodobacter sphaeroides</name>
    <dbReference type="NCBI Taxonomy" id="1063"/>
    <lineage>
        <taxon>Bacteria</taxon>
        <taxon>Pseudomonadati</taxon>
        <taxon>Pseudomonadota</taxon>
        <taxon>Alphaproteobacteria</taxon>
        <taxon>Rhodobacterales</taxon>
        <taxon>Paracoccaceae</taxon>
        <taxon>Cereibacter</taxon>
    </lineage>
</organism>
<dbReference type="PANTHER" id="PTHR46847:SF1">
    <property type="entry name" value="D-ALLOSE-BINDING PERIPLASMIC PROTEIN-RELATED"/>
    <property type="match status" value="1"/>
</dbReference>
<evidence type="ECO:0000256" key="1">
    <source>
        <dbReference type="ARBA" id="ARBA00004196"/>
    </source>
</evidence>